<gene>
    <name evidence="2" type="ORF">LshimejAT787_0101240</name>
</gene>
<evidence type="ECO:0000256" key="1">
    <source>
        <dbReference type="SAM" id="MobiDB-lite"/>
    </source>
</evidence>
<protein>
    <submittedName>
        <fullName evidence="2">Uncharacterized protein</fullName>
    </submittedName>
</protein>
<evidence type="ECO:0000313" key="2">
    <source>
        <dbReference type="EMBL" id="GLB33240.1"/>
    </source>
</evidence>
<dbReference type="AlphaFoldDB" id="A0A9P3PCB2"/>
<sequence length="241" mass="26807">MTASPRPSHHDNAVPAQETEEKQRHTQPLRSRGPKKEFNQDVHIGLQNGRLTRMGASLSLILSQRLATYSSPLFFSSLPPSLPHALHVRRRSQHLSQAAIQTDRPHPWPPFPSTSPLALARTKQIALLLEALSTRFVPAEPLQATATAKRICELVDHAYDLGEGGGGGGVSRDVVECAVLLYSLRDAALDLQGARESVFRVVAESATEEKPCTRMAERIRRVLEMEQVLIEMRRSTRTPRF</sequence>
<proteinExistence type="predicted"/>
<feature type="region of interest" description="Disordered" evidence="1">
    <location>
        <begin position="1"/>
        <end position="41"/>
    </location>
</feature>
<dbReference type="Proteomes" id="UP001063166">
    <property type="component" value="Unassembled WGS sequence"/>
</dbReference>
<evidence type="ECO:0000313" key="3">
    <source>
        <dbReference type="Proteomes" id="UP001063166"/>
    </source>
</evidence>
<comment type="caution">
    <text evidence="2">The sequence shown here is derived from an EMBL/GenBank/DDBJ whole genome shotgun (WGS) entry which is preliminary data.</text>
</comment>
<organism evidence="2 3">
    <name type="scientific">Lyophyllum shimeji</name>
    <name type="common">Hon-shimeji</name>
    <name type="synonym">Tricholoma shimeji</name>
    <dbReference type="NCBI Taxonomy" id="47721"/>
    <lineage>
        <taxon>Eukaryota</taxon>
        <taxon>Fungi</taxon>
        <taxon>Dikarya</taxon>
        <taxon>Basidiomycota</taxon>
        <taxon>Agaricomycotina</taxon>
        <taxon>Agaricomycetes</taxon>
        <taxon>Agaricomycetidae</taxon>
        <taxon>Agaricales</taxon>
        <taxon>Tricholomatineae</taxon>
        <taxon>Lyophyllaceae</taxon>
        <taxon>Lyophyllum</taxon>
    </lineage>
</organism>
<name>A0A9P3PCB2_LYOSH</name>
<keyword evidence="3" id="KW-1185">Reference proteome</keyword>
<accession>A0A9P3PCB2</accession>
<dbReference type="EMBL" id="BRPK01000001">
    <property type="protein sequence ID" value="GLB33240.1"/>
    <property type="molecule type" value="Genomic_DNA"/>
</dbReference>
<reference evidence="2" key="1">
    <citation type="submission" date="2022-07" db="EMBL/GenBank/DDBJ databases">
        <title>The genome of Lyophyllum shimeji provides insight into the initial evolution of ectomycorrhizal fungal genome.</title>
        <authorList>
            <person name="Kobayashi Y."/>
            <person name="Shibata T."/>
            <person name="Hirakawa H."/>
            <person name="Shigenobu S."/>
            <person name="Nishiyama T."/>
            <person name="Yamada A."/>
            <person name="Hasebe M."/>
            <person name="Kawaguchi M."/>
        </authorList>
    </citation>
    <scope>NUCLEOTIDE SEQUENCE</scope>
    <source>
        <strain evidence="2">AT787</strain>
    </source>
</reference>